<sequence>MREQLQSASDYLLLFYLWGAEWMLSALLELSPYWSAPAWLRFVPPTAALAASLFVIWRGAGRKRPKPAPFSEPLPAHRGWWILPLLLLFGGMLLMLRVRTGDVYSAELLRSLALAVLYSLLGGWTGWPLTALGIWLFALCLVIGLGYLGFAPIVLGLLGGLSLLASGWMLRRWSRPSR</sequence>
<reference evidence="2 3" key="1">
    <citation type="submission" date="2022-02" db="EMBL/GenBank/DDBJ databases">
        <title>Paenibacillus sp. MBLB1776 Whole Genome Shotgun Sequencing.</title>
        <authorList>
            <person name="Hwang C.Y."/>
            <person name="Cho E.-S."/>
            <person name="Seo M.-J."/>
        </authorList>
    </citation>
    <scope>NUCLEOTIDE SEQUENCE [LARGE SCALE GENOMIC DNA]</scope>
    <source>
        <strain evidence="2 3">MBLB1776</strain>
    </source>
</reference>
<keyword evidence="3" id="KW-1185">Reference proteome</keyword>
<evidence type="ECO:0000313" key="2">
    <source>
        <dbReference type="EMBL" id="WNQ12095.1"/>
    </source>
</evidence>
<proteinExistence type="predicted"/>
<feature type="transmembrane region" description="Helical" evidence="1">
    <location>
        <begin position="80"/>
        <end position="96"/>
    </location>
</feature>
<organism evidence="2 3">
    <name type="scientific">Paenibacillus aurantius</name>
    <dbReference type="NCBI Taxonomy" id="2918900"/>
    <lineage>
        <taxon>Bacteria</taxon>
        <taxon>Bacillati</taxon>
        <taxon>Bacillota</taxon>
        <taxon>Bacilli</taxon>
        <taxon>Bacillales</taxon>
        <taxon>Paenibacillaceae</taxon>
        <taxon>Paenibacillus</taxon>
    </lineage>
</organism>
<protein>
    <submittedName>
        <fullName evidence="2">Uncharacterized protein</fullName>
    </submittedName>
</protein>
<feature type="transmembrane region" description="Helical" evidence="1">
    <location>
        <begin position="133"/>
        <end position="165"/>
    </location>
</feature>
<keyword evidence="1" id="KW-0812">Transmembrane</keyword>
<dbReference type="EMBL" id="CP130318">
    <property type="protein sequence ID" value="WNQ12095.1"/>
    <property type="molecule type" value="Genomic_DNA"/>
</dbReference>
<keyword evidence="1" id="KW-0472">Membrane</keyword>
<feature type="transmembrane region" description="Helical" evidence="1">
    <location>
        <begin position="12"/>
        <end position="30"/>
    </location>
</feature>
<gene>
    <name evidence="2" type="ORF">MJA45_03265</name>
</gene>
<dbReference type="Proteomes" id="UP001305702">
    <property type="component" value="Chromosome"/>
</dbReference>
<accession>A0AA96LHD5</accession>
<dbReference type="RefSeq" id="WP_315605872.1">
    <property type="nucleotide sequence ID" value="NZ_CP130318.1"/>
</dbReference>
<evidence type="ECO:0000313" key="3">
    <source>
        <dbReference type="Proteomes" id="UP001305702"/>
    </source>
</evidence>
<dbReference type="KEGG" id="paun:MJA45_03265"/>
<keyword evidence="1" id="KW-1133">Transmembrane helix</keyword>
<dbReference type="AlphaFoldDB" id="A0AA96LHD5"/>
<feature type="transmembrane region" description="Helical" evidence="1">
    <location>
        <begin position="108"/>
        <end position="127"/>
    </location>
</feature>
<evidence type="ECO:0000256" key="1">
    <source>
        <dbReference type="SAM" id="Phobius"/>
    </source>
</evidence>
<name>A0AA96LHD5_9BACL</name>